<dbReference type="InterPro" id="IPR036852">
    <property type="entry name" value="Peptidase_S8/S53_dom_sf"/>
</dbReference>
<evidence type="ECO:0000259" key="7">
    <source>
        <dbReference type="PROSITE" id="PS51829"/>
    </source>
</evidence>
<dbReference type="InterPro" id="IPR000209">
    <property type="entry name" value="Peptidase_S8/S53_dom"/>
</dbReference>
<dbReference type="GO" id="GO:0016486">
    <property type="term" value="P:peptide hormone processing"/>
    <property type="evidence" value="ECO:0007669"/>
    <property type="project" value="TreeGrafter"/>
</dbReference>
<evidence type="ECO:0000256" key="1">
    <source>
        <dbReference type="ARBA" id="ARBA00005325"/>
    </source>
</evidence>
<dbReference type="Gene3D" id="2.60.120.260">
    <property type="entry name" value="Galactose-binding domain-like"/>
    <property type="match status" value="1"/>
</dbReference>
<feature type="domain" description="P/Homo B" evidence="7">
    <location>
        <begin position="146"/>
        <end position="279"/>
    </location>
</feature>
<gene>
    <name evidence="8" type="ORF">TCAL_06901</name>
</gene>
<evidence type="ECO:0000256" key="6">
    <source>
        <dbReference type="PROSITE-ProRule" id="PRU01240"/>
    </source>
</evidence>
<accession>A0A553PL79</accession>
<sequence>MDNSHSRINLPFVIGLNSAGESGALPKYTENCTSILASAYGSGDGYQKDRRMTTTQGGGGCTDRFTGTSSSSAISGGVATLLLNANKRLTWRDVQHILIRSADPSLLETHADWNQNGVGRWYSRSFGYGLIDAGKMVTIARNWSLVGNQISCIVQSSEQHVRIPRGGQHSHAIRMHCGNMRFLEHVIVVPSVHATRRGDIDLTLKSPMGTMSKILRGRKYDYYFRGVDDFPLKSVEFWGEDSNGTWELIVSSNADPHVGFSSPLTFRSWKLELFGTANLRNS</sequence>
<comment type="caution">
    <text evidence="6">Lacks conserved residue(s) required for the propagation of feature annotation.</text>
</comment>
<name>A0A553PL79_TIGCA</name>
<dbReference type="GO" id="GO:0004252">
    <property type="term" value="F:serine-type endopeptidase activity"/>
    <property type="evidence" value="ECO:0007669"/>
    <property type="project" value="InterPro"/>
</dbReference>
<dbReference type="PROSITE" id="PS51892">
    <property type="entry name" value="SUBTILASE"/>
    <property type="match status" value="1"/>
</dbReference>
<dbReference type="SUPFAM" id="SSF49785">
    <property type="entry name" value="Galactose-binding domain-like"/>
    <property type="match status" value="1"/>
</dbReference>
<keyword evidence="5" id="KW-0720">Serine protease</keyword>
<dbReference type="GO" id="GO:0005802">
    <property type="term" value="C:trans-Golgi network"/>
    <property type="evidence" value="ECO:0007669"/>
    <property type="project" value="TreeGrafter"/>
</dbReference>
<keyword evidence="4" id="KW-0378">Hydrolase</keyword>
<evidence type="ECO:0000256" key="5">
    <source>
        <dbReference type="ARBA" id="ARBA00022825"/>
    </source>
</evidence>
<dbReference type="OMA" id="NTHTEVP"/>
<keyword evidence="2" id="KW-0645">Protease</keyword>
<dbReference type="Pfam" id="PF00082">
    <property type="entry name" value="Peptidase_S8"/>
    <property type="match status" value="1"/>
</dbReference>
<dbReference type="STRING" id="6832.A0A553PL79"/>
<dbReference type="InterPro" id="IPR002884">
    <property type="entry name" value="P_dom"/>
</dbReference>
<comment type="similarity">
    <text evidence="1">Belongs to the peptidase S8 family. Furin subfamily.</text>
</comment>
<keyword evidence="3" id="KW-0165">Cleavage on pair of basic residues</keyword>
<dbReference type="PANTHER" id="PTHR42884:SF3">
    <property type="entry name" value="FURIN-LIKE PROTEASE 1, ISOFORMS 1_1-X_2"/>
    <property type="match status" value="1"/>
</dbReference>
<organism evidence="8 9">
    <name type="scientific">Tigriopus californicus</name>
    <name type="common">Marine copepod</name>
    <dbReference type="NCBI Taxonomy" id="6832"/>
    <lineage>
        <taxon>Eukaryota</taxon>
        <taxon>Metazoa</taxon>
        <taxon>Ecdysozoa</taxon>
        <taxon>Arthropoda</taxon>
        <taxon>Crustacea</taxon>
        <taxon>Multicrustacea</taxon>
        <taxon>Hexanauplia</taxon>
        <taxon>Copepoda</taxon>
        <taxon>Harpacticoida</taxon>
        <taxon>Harpacticidae</taxon>
        <taxon>Tigriopus</taxon>
    </lineage>
</organism>
<dbReference type="Proteomes" id="UP000318571">
    <property type="component" value="Chromosome 11"/>
</dbReference>
<dbReference type="AlphaFoldDB" id="A0A553PL79"/>
<evidence type="ECO:0000256" key="3">
    <source>
        <dbReference type="ARBA" id="ARBA00022685"/>
    </source>
</evidence>
<dbReference type="SUPFAM" id="SSF52743">
    <property type="entry name" value="Subtilisin-like"/>
    <property type="match status" value="1"/>
</dbReference>
<evidence type="ECO:0000256" key="4">
    <source>
        <dbReference type="ARBA" id="ARBA00022801"/>
    </source>
</evidence>
<keyword evidence="9" id="KW-1185">Reference proteome</keyword>
<dbReference type="GO" id="GO:0000139">
    <property type="term" value="C:Golgi membrane"/>
    <property type="evidence" value="ECO:0007669"/>
    <property type="project" value="TreeGrafter"/>
</dbReference>
<dbReference type="PANTHER" id="PTHR42884">
    <property type="entry name" value="PROPROTEIN CONVERTASE SUBTILISIN/KEXIN-RELATED"/>
    <property type="match status" value="1"/>
</dbReference>
<dbReference type="Gene3D" id="3.40.50.200">
    <property type="entry name" value="Peptidase S8/S53 domain"/>
    <property type="match status" value="1"/>
</dbReference>
<protein>
    <recommendedName>
        <fullName evidence="7">P/Homo B domain-containing protein</fullName>
    </recommendedName>
</protein>
<evidence type="ECO:0000313" key="9">
    <source>
        <dbReference type="Proteomes" id="UP000318571"/>
    </source>
</evidence>
<dbReference type="EMBL" id="VCGU01000003">
    <property type="protein sequence ID" value="TRY78437.1"/>
    <property type="molecule type" value="Genomic_DNA"/>
</dbReference>
<comment type="caution">
    <text evidence="8">The sequence shown here is derived from an EMBL/GenBank/DDBJ whole genome shotgun (WGS) entry which is preliminary data.</text>
</comment>
<evidence type="ECO:0000313" key="8">
    <source>
        <dbReference type="EMBL" id="TRY78437.1"/>
    </source>
</evidence>
<dbReference type="Pfam" id="PF01483">
    <property type="entry name" value="P_proprotein"/>
    <property type="match status" value="1"/>
</dbReference>
<reference evidence="8 9" key="1">
    <citation type="journal article" date="2018" name="Nat. Ecol. Evol.">
        <title>Genomic signatures of mitonuclear coevolution across populations of Tigriopus californicus.</title>
        <authorList>
            <person name="Barreto F.S."/>
            <person name="Watson E.T."/>
            <person name="Lima T.G."/>
            <person name="Willett C.S."/>
            <person name="Edmands S."/>
            <person name="Li W."/>
            <person name="Burton R.S."/>
        </authorList>
    </citation>
    <scope>NUCLEOTIDE SEQUENCE [LARGE SCALE GENOMIC DNA]</scope>
    <source>
        <strain evidence="8 9">San Diego</strain>
    </source>
</reference>
<proteinExistence type="inferred from homology"/>
<dbReference type="PROSITE" id="PS51829">
    <property type="entry name" value="P_HOMO_B"/>
    <property type="match status" value="1"/>
</dbReference>
<dbReference type="InterPro" id="IPR008979">
    <property type="entry name" value="Galactose-bd-like_sf"/>
</dbReference>
<evidence type="ECO:0000256" key="2">
    <source>
        <dbReference type="ARBA" id="ARBA00022670"/>
    </source>
</evidence>